<keyword evidence="3 4" id="KW-0732">Signal</keyword>
<dbReference type="Gene3D" id="3.40.50.2300">
    <property type="match status" value="2"/>
</dbReference>
<dbReference type="GO" id="GO:0030246">
    <property type="term" value="F:carbohydrate binding"/>
    <property type="evidence" value="ECO:0007669"/>
    <property type="project" value="UniProtKB-ARBA"/>
</dbReference>
<organism evidence="6 7">
    <name type="scientific">Gryllotalpicola protaetiae</name>
    <dbReference type="NCBI Taxonomy" id="2419771"/>
    <lineage>
        <taxon>Bacteria</taxon>
        <taxon>Bacillati</taxon>
        <taxon>Actinomycetota</taxon>
        <taxon>Actinomycetes</taxon>
        <taxon>Micrococcales</taxon>
        <taxon>Microbacteriaceae</taxon>
        <taxon>Gryllotalpicola</taxon>
    </lineage>
</organism>
<dbReference type="OrthoDB" id="9813037at2"/>
<dbReference type="SUPFAM" id="SSF53822">
    <property type="entry name" value="Periplasmic binding protein-like I"/>
    <property type="match status" value="1"/>
</dbReference>
<dbReference type="RefSeq" id="WP_120788046.1">
    <property type="nucleotide sequence ID" value="NZ_CP032624.1"/>
</dbReference>
<protein>
    <submittedName>
        <fullName evidence="6">Sugar ABC transporter substrate-binding protein</fullName>
    </submittedName>
</protein>
<dbReference type="GO" id="GO:0030313">
    <property type="term" value="C:cell envelope"/>
    <property type="evidence" value="ECO:0007669"/>
    <property type="project" value="UniProtKB-SubCell"/>
</dbReference>
<dbReference type="AlphaFoldDB" id="A0A387BJS7"/>
<comment type="subcellular location">
    <subcellularLocation>
        <location evidence="1">Cell envelope</location>
    </subcellularLocation>
</comment>
<comment type="similarity">
    <text evidence="2">Belongs to the bacterial solute-binding protein 2 family.</text>
</comment>
<name>A0A387BJS7_9MICO</name>
<dbReference type="Proteomes" id="UP000275069">
    <property type="component" value="Chromosome"/>
</dbReference>
<proteinExistence type="inferred from homology"/>
<feature type="domain" description="Periplasmic binding protein" evidence="5">
    <location>
        <begin position="46"/>
        <end position="309"/>
    </location>
</feature>
<dbReference type="InterPro" id="IPR028082">
    <property type="entry name" value="Peripla_BP_I"/>
</dbReference>
<keyword evidence="7" id="KW-1185">Reference proteome</keyword>
<gene>
    <name evidence="6" type="ORF">D7I44_02540</name>
</gene>
<dbReference type="PANTHER" id="PTHR46847:SF1">
    <property type="entry name" value="D-ALLOSE-BINDING PERIPLASMIC PROTEIN-RELATED"/>
    <property type="match status" value="1"/>
</dbReference>
<dbReference type="EMBL" id="CP032624">
    <property type="protein sequence ID" value="AYG02512.1"/>
    <property type="molecule type" value="Genomic_DNA"/>
</dbReference>
<evidence type="ECO:0000313" key="6">
    <source>
        <dbReference type="EMBL" id="AYG02512.1"/>
    </source>
</evidence>
<dbReference type="PANTHER" id="PTHR46847">
    <property type="entry name" value="D-ALLOSE-BINDING PERIPLASMIC PROTEIN-RELATED"/>
    <property type="match status" value="1"/>
</dbReference>
<feature type="chain" id="PRO_5038960475" evidence="4">
    <location>
        <begin position="25"/>
        <end position="340"/>
    </location>
</feature>
<evidence type="ECO:0000256" key="1">
    <source>
        <dbReference type="ARBA" id="ARBA00004196"/>
    </source>
</evidence>
<evidence type="ECO:0000259" key="5">
    <source>
        <dbReference type="Pfam" id="PF13407"/>
    </source>
</evidence>
<dbReference type="CDD" id="cd01536">
    <property type="entry name" value="PBP1_ABC_sugar_binding-like"/>
    <property type="match status" value="1"/>
</dbReference>
<evidence type="ECO:0000313" key="7">
    <source>
        <dbReference type="Proteomes" id="UP000275069"/>
    </source>
</evidence>
<dbReference type="Pfam" id="PF13407">
    <property type="entry name" value="Peripla_BP_4"/>
    <property type="match status" value="1"/>
</dbReference>
<accession>A0A387BJS7</accession>
<feature type="signal peptide" evidence="4">
    <location>
        <begin position="1"/>
        <end position="24"/>
    </location>
</feature>
<evidence type="ECO:0000256" key="2">
    <source>
        <dbReference type="ARBA" id="ARBA00007639"/>
    </source>
</evidence>
<evidence type="ECO:0000256" key="3">
    <source>
        <dbReference type="ARBA" id="ARBA00022729"/>
    </source>
</evidence>
<evidence type="ECO:0000256" key="4">
    <source>
        <dbReference type="SAM" id="SignalP"/>
    </source>
</evidence>
<dbReference type="KEGG" id="gry:D7I44_02540"/>
<sequence length="340" mass="34604">MSPRIRARAVVVSAVAAAAAMTLAGCSTGTASTQSTPASNKTLQIAYLSFAVANSYDAPMLAAAQAAAADGNAKLTVFDANNDPQKQFTQLQNAIASGKYDGIITQPILSTGLTSLVEQAIGKGMKVVNIDQILGPSYSTDEPQIKGLSANVTFVPTDIGKGLGEQTVAACAAQSLDPCDVGYLYDIKASTLDVAIRQSFDKAVSGSPVKVVAEGEDFFTPASGVTAVQNMLQAHPEIKIISGSDQGLEGALTVLASTKKQVGLVGFGASGAGINGLKAGTIFSETAQAPASEGRLGVQALIKAIRTGKSSGAIDPVAQLPGKGLITKENADKFTAEWPG</sequence>
<dbReference type="InterPro" id="IPR025997">
    <property type="entry name" value="SBP_2_dom"/>
</dbReference>
<dbReference type="PROSITE" id="PS51257">
    <property type="entry name" value="PROKAR_LIPOPROTEIN"/>
    <property type="match status" value="1"/>
</dbReference>
<reference evidence="6 7" key="1">
    <citation type="submission" date="2018-09" db="EMBL/GenBank/DDBJ databases">
        <title>Genome sequencing of strain 2DFW10M-5.</title>
        <authorList>
            <person name="Heo J."/>
            <person name="Kim S.-J."/>
            <person name="Kwon S.-W."/>
        </authorList>
    </citation>
    <scope>NUCLEOTIDE SEQUENCE [LARGE SCALE GENOMIC DNA]</scope>
    <source>
        <strain evidence="6 7">2DFW10M-5</strain>
    </source>
</reference>